<accession>A0AAD0YMG7</accession>
<protein>
    <submittedName>
        <fullName evidence="1">Uncharacterized protein</fullName>
    </submittedName>
</protein>
<dbReference type="RefSeq" id="WP_123857184.1">
    <property type="nucleotide sequence ID" value="NZ_CP033923.1"/>
</dbReference>
<dbReference type="AlphaFoldDB" id="A0AAD0YMG7"/>
<dbReference type="KEGG" id="cnk:EG343_07420"/>
<sequence>MPYEIPAGTPDVSKKYIGRNVSKELMPSSSFFIDVNTGYTQTPANKFGIIGQGENSTFRTTAKISYTGSVFAACQGFVLIQPNSADPNKVNLILKPFSQPIKGLSIKYFIYRGLNKNSFFTADGKVVSTGALSEFVTLVRKDFTEFYQKLNVTVPPFLAEYIGYPSSDPNIPSNQRQKVTDLIDDYFFKAVQIENGNENAKEAYELPIIPRGTHLGNATGQLGIDIVLDEGDYSLENDPNPFQLNLGFARLAEHVLDPAAVSTIFEKKLLKESAANFMDIAAFYGMHAETKGKIYTAPNTSIKDKDAIYNLIKDFKTSNTFYLYIQSNRQRSYNYYGNYKTPTGLNIKIGDDENSLQTQTFETETWPVKIFDASSYTKYFLSLLHDKNYRGNLFFIEVGKQKGKNKKNNFAIEGDYINFATNVQLDYTLPIEFEISGIASINRLMYLGANVTYANNQNTSFIHYDYMKELYPVINVRSRFSGTDTDDFSKISYYHNAAINLSDFSNTQYHSIIQNQLIFYNGKKEDAGNMVEKRKVLLLGKKKDNLDNVNANDALSAFGSVNSFTVKHNDKDDYLKFLIFGNSNFSIYHREITETEGDVAFKVLNIKKDKRDERAFFSIGVTHTEFQNIISAVPQNSANVRYFLKIVAPNVRADIHNIGYYKYSLGVSYDSAQGLGVSFPANEVFIYGDRLNFLCSKEFSEYEWGTVPEETVPDE</sequence>
<keyword evidence="2" id="KW-1185">Reference proteome</keyword>
<proteinExistence type="predicted"/>
<organism evidence="1 2">
    <name type="scientific">Chryseobacterium nakagawai</name>
    <dbReference type="NCBI Taxonomy" id="1241982"/>
    <lineage>
        <taxon>Bacteria</taxon>
        <taxon>Pseudomonadati</taxon>
        <taxon>Bacteroidota</taxon>
        <taxon>Flavobacteriia</taxon>
        <taxon>Flavobacteriales</taxon>
        <taxon>Weeksellaceae</taxon>
        <taxon>Chryseobacterium group</taxon>
        <taxon>Chryseobacterium</taxon>
    </lineage>
</organism>
<dbReference type="EMBL" id="CP033923">
    <property type="protein sequence ID" value="AZA90458.1"/>
    <property type="molecule type" value="Genomic_DNA"/>
</dbReference>
<name>A0AAD0YMG7_CHRNA</name>
<gene>
    <name evidence="1" type="ORF">EG343_07420</name>
</gene>
<dbReference type="Proteomes" id="UP000278288">
    <property type="component" value="Chromosome"/>
</dbReference>
<evidence type="ECO:0000313" key="1">
    <source>
        <dbReference type="EMBL" id="AZA90458.1"/>
    </source>
</evidence>
<reference evidence="1 2" key="1">
    <citation type="submission" date="2018-11" db="EMBL/GenBank/DDBJ databases">
        <title>Proposal to divide the Flavobacteriaceae and reorganize its genera based on Amino Acid Identity values calculated from whole genome sequences.</title>
        <authorList>
            <person name="Nicholson A.C."/>
            <person name="Gulvik C.A."/>
            <person name="Whitney A.M."/>
            <person name="Humrighouse B.W."/>
            <person name="Bell M."/>
            <person name="Holmes B."/>
            <person name="Steigerwalt A.G."/>
            <person name="Villarma A."/>
            <person name="Sheth M."/>
            <person name="Batra D."/>
            <person name="Pryor J."/>
            <person name="Bernardet J.-F."/>
            <person name="Hugo C."/>
            <person name="Kampfer P."/>
            <person name="Newman J."/>
            <person name="McQuiston J.R."/>
        </authorList>
    </citation>
    <scope>NUCLEOTIDE SEQUENCE [LARGE SCALE GENOMIC DNA]</scope>
    <source>
        <strain evidence="1 2">G0041</strain>
    </source>
</reference>
<evidence type="ECO:0000313" key="2">
    <source>
        <dbReference type="Proteomes" id="UP000278288"/>
    </source>
</evidence>